<dbReference type="PANTHER" id="PTHR35179:SF2">
    <property type="entry name" value="START DOMAIN-CONTAINING PROTEIN"/>
    <property type="match status" value="1"/>
</dbReference>
<proteinExistence type="predicted"/>
<accession>A0A0D7AME3</accession>
<keyword evidence="2" id="KW-1185">Reference proteome</keyword>
<name>A0A0D7AME3_9AGAR</name>
<dbReference type="PANTHER" id="PTHR35179">
    <property type="entry name" value="PROTEIN CBG02620"/>
    <property type="match status" value="1"/>
</dbReference>
<dbReference type="EMBL" id="KN881643">
    <property type="protein sequence ID" value="KIY52481.1"/>
    <property type="molecule type" value="Genomic_DNA"/>
</dbReference>
<organism evidence="1 2">
    <name type="scientific">Fistulina hepatica ATCC 64428</name>
    <dbReference type="NCBI Taxonomy" id="1128425"/>
    <lineage>
        <taxon>Eukaryota</taxon>
        <taxon>Fungi</taxon>
        <taxon>Dikarya</taxon>
        <taxon>Basidiomycota</taxon>
        <taxon>Agaricomycotina</taxon>
        <taxon>Agaricomycetes</taxon>
        <taxon>Agaricomycetidae</taxon>
        <taxon>Agaricales</taxon>
        <taxon>Fistulinaceae</taxon>
        <taxon>Fistulina</taxon>
    </lineage>
</organism>
<dbReference type="OrthoDB" id="420564at2759"/>
<evidence type="ECO:0000313" key="2">
    <source>
        <dbReference type="Proteomes" id="UP000054144"/>
    </source>
</evidence>
<gene>
    <name evidence="1" type="ORF">FISHEDRAFT_55981</name>
</gene>
<reference evidence="1 2" key="1">
    <citation type="journal article" date="2015" name="Fungal Genet. Biol.">
        <title>Evolution of novel wood decay mechanisms in Agaricales revealed by the genome sequences of Fistulina hepatica and Cylindrobasidium torrendii.</title>
        <authorList>
            <person name="Floudas D."/>
            <person name="Held B.W."/>
            <person name="Riley R."/>
            <person name="Nagy L.G."/>
            <person name="Koehler G."/>
            <person name="Ransdell A.S."/>
            <person name="Younus H."/>
            <person name="Chow J."/>
            <person name="Chiniquy J."/>
            <person name="Lipzen A."/>
            <person name="Tritt A."/>
            <person name="Sun H."/>
            <person name="Haridas S."/>
            <person name="LaButti K."/>
            <person name="Ohm R.A."/>
            <person name="Kues U."/>
            <person name="Blanchette R.A."/>
            <person name="Grigoriev I.V."/>
            <person name="Minto R.E."/>
            <person name="Hibbett D.S."/>
        </authorList>
    </citation>
    <scope>NUCLEOTIDE SEQUENCE [LARGE SCALE GENOMIC DNA]</scope>
    <source>
        <strain evidence="1 2">ATCC 64428</strain>
    </source>
</reference>
<dbReference type="AlphaFoldDB" id="A0A0D7AME3"/>
<dbReference type="Proteomes" id="UP000054144">
    <property type="component" value="Unassembled WGS sequence"/>
</dbReference>
<protein>
    <submittedName>
        <fullName evidence="1">Uncharacterized protein</fullName>
    </submittedName>
</protein>
<sequence length="335" mass="37765">MNSSRRKRRPRFVVAELGRSSSVPSLPGDRDLFEGLEKTPLQAISRTFDIVNHADTTISNRRVLSSPTIIVPGPPREWLGREAGFKVSRDEGFHFVDQNAFRFPNAPLLPLFAAVDTLASSGSFSWRDVDFVTDRNNLRKLLWWIGGAMDGQPLDDFRIDLQLAGKKTVLMSRWEKRDREGNTWRCFFNFERASTRNVKGCQDGTGHHRILRYDLNGLNMVVHFEVDTFVPGCSTTSSPKRDHVDHLVTQLSGDSFTSKGLTTPLESRFGVKIRHAGTPVPHEALVEFETRSEKTLELNRYESRLEGQLSSAFPVADSPSLPGYSSVWNVPSHHS</sequence>
<evidence type="ECO:0000313" key="1">
    <source>
        <dbReference type="EMBL" id="KIY52481.1"/>
    </source>
</evidence>